<proteinExistence type="inferred from homology"/>
<keyword evidence="4" id="KW-0653">Protein transport</keyword>
<evidence type="ECO:0000256" key="4">
    <source>
        <dbReference type="ARBA" id="ARBA00022927"/>
    </source>
</evidence>
<dbReference type="InterPro" id="IPR000225">
    <property type="entry name" value="Armadillo"/>
</dbReference>
<accession>A0ABR0N9V8</accession>
<comment type="similarity">
    <text evidence="1">Belongs to the importin alpha family.</text>
</comment>
<dbReference type="Gene3D" id="1.25.10.10">
    <property type="entry name" value="Leucine-rich Repeat Variant"/>
    <property type="match status" value="2"/>
</dbReference>
<dbReference type="InterPro" id="IPR032413">
    <property type="entry name" value="Arm_3"/>
</dbReference>
<dbReference type="EMBL" id="JARKNE010000011">
    <property type="protein sequence ID" value="KAK5786600.1"/>
    <property type="molecule type" value="Genomic_DNA"/>
</dbReference>
<keyword evidence="2" id="KW-0813">Transport</keyword>
<dbReference type="SUPFAM" id="SSF48371">
    <property type="entry name" value="ARM repeat"/>
    <property type="match status" value="2"/>
</dbReference>
<dbReference type="Pfam" id="PF00514">
    <property type="entry name" value="Arm"/>
    <property type="match status" value="4"/>
</dbReference>
<evidence type="ECO:0000313" key="7">
    <source>
        <dbReference type="Proteomes" id="UP001358586"/>
    </source>
</evidence>
<sequence length="417" mass="45943">MSHPSPLVITPALYTVRNIVVTGDNVQTQAIIEANIIAPLVDLLQNAEFDIKEQAAKAISNATSGGTHDQIRFLVSQGCIKQLCDLLFYFDPEVFTVCLQGLENILKVRKADKNMGITGGVNLYAQMINFAEGRENIKHLSQAGVVPRFVELLGSPSDYVREQAVLALGNIAAVSLRCRDLVLGHGALLPLLALLNELVSRSMLRNATWTLSRFCKPPFDQVKLVLPTLARLIHSKDEVILAKASVIESGVLGRLVELLMHPSPSVISPALYTVKRIVIGDDVQIQATIEANIISPLVHLLQNAEFDIKKQAAQAISNATSGGTHDQIRFLVSQGCIKPLYDLLCYFDLEVVTICFQGLENILKVEEADKNMGITGGVNLYAQMIDAAEGREKIEYLHYHDNTEIYKKAVEVLETYW</sequence>
<dbReference type="PROSITE" id="PS50176">
    <property type="entry name" value="ARM_REPEAT"/>
    <property type="match status" value="1"/>
</dbReference>
<gene>
    <name evidence="6" type="ORF">PVK06_041237</name>
</gene>
<keyword evidence="3" id="KW-0677">Repeat</keyword>
<evidence type="ECO:0000256" key="2">
    <source>
        <dbReference type="ARBA" id="ARBA00022448"/>
    </source>
</evidence>
<evidence type="ECO:0000256" key="3">
    <source>
        <dbReference type="ARBA" id="ARBA00022737"/>
    </source>
</evidence>
<comment type="caution">
    <text evidence="6">The sequence shown here is derived from an EMBL/GenBank/DDBJ whole genome shotgun (WGS) entry which is preliminary data.</text>
</comment>
<reference evidence="6 7" key="1">
    <citation type="submission" date="2023-03" db="EMBL/GenBank/DDBJ databases">
        <title>WGS of Gossypium arboreum.</title>
        <authorList>
            <person name="Yu D."/>
        </authorList>
    </citation>
    <scope>NUCLEOTIDE SEQUENCE [LARGE SCALE GENOMIC DNA]</scope>
    <source>
        <tissue evidence="6">Leaf</tissue>
    </source>
</reference>
<dbReference type="SMART" id="SM00185">
    <property type="entry name" value="ARM"/>
    <property type="match status" value="7"/>
</dbReference>
<evidence type="ECO:0000256" key="1">
    <source>
        <dbReference type="ARBA" id="ARBA00010394"/>
    </source>
</evidence>
<evidence type="ECO:0000256" key="5">
    <source>
        <dbReference type="PROSITE-ProRule" id="PRU00259"/>
    </source>
</evidence>
<organism evidence="6 7">
    <name type="scientific">Gossypium arboreum</name>
    <name type="common">Tree cotton</name>
    <name type="synonym">Gossypium nanking</name>
    <dbReference type="NCBI Taxonomy" id="29729"/>
    <lineage>
        <taxon>Eukaryota</taxon>
        <taxon>Viridiplantae</taxon>
        <taxon>Streptophyta</taxon>
        <taxon>Embryophyta</taxon>
        <taxon>Tracheophyta</taxon>
        <taxon>Spermatophyta</taxon>
        <taxon>Magnoliopsida</taxon>
        <taxon>eudicotyledons</taxon>
        <taxon>Gunneridae</taxon>
        <taxon>Pentapetalae</taxon>
        <taxon>rosids</taxon>
        <taxon>malvids</taxon>
        <taxon>Malvales</taxon>
        <taxon>Malvaceae</taxon>
        <taxon>Malvoideae</taxon>
        <taxon>Gossypium</taxon>
    </lineage>
</organism>
<evidence type="ECO:0000313" key="6">
    <source>
        <dbReference type="EMBL" id="KAK5786600.1"/>
    </source>
</evidence>
<dbReference type="Pfam" id="PF16186">
    <property type="entry name" value="Arm_3"/>
    <property type="match status" value="1"/>
</dbReference>
<protein>
    <recommendedName>
        <fullName evidence="8">Importin subunit alpha</fullName>
    </recommendedName>
</protein>
<dbReference type="Proteomes" id="UP001358586">
    <property type="component" value="Chromosome 11"/>
</dbReference>
<feature type="repeat" description="ARM" evidence="5">
    <location>
        <begin position="144"/>
        <end position="172"/>
    </location>
</feature>
<dbReference type="PANTHER" id="PTHR23316">
    <property type="entry name" value="IMPORTIN ALPHA"/>
    <property type="match status" value="1"/>
</dbReference>
<dbReference type="InterPro" id="IPR016024">
    <property type="entry name" value="ARM-type_fold"/>
</dbReference>
<name>A0ABR0N9V8_GOSAR</name>
<evidence type="ECO:0008006" key="8">
    <source>
        <dbReference type="Google" id="ProtNLM"/>
    </source>
</evidence>
<dbReference type="InterPro" id="IPR011989">
    <property type="entry name" value="ARM-like"/>
</dbReference>
<keyword evidence="7" id="KW-1185">Reference proteome</keyword>